<keyword evidence="9" id="KW-1185">Reference proteome</keyword>
<keyword evidence="5" id="KW-0548">Nucleotidyltransferase</keyword>
<dbReference type="InterPro" id="IPR039741">
    <property type="entry name" value="UDP-sugar_pyrophosphorylase"/>
</dbReference>
<dbReference type="InterPro" id="IPR029044">
    <property type="entry name" value="Nucleotide-diphossugar_trans"/>
</dbReference>
<evidence type="ECO:0000256" key="1">
    <source>
        <dbReference type="ARBA" id="ARBA00005208"/>
    </source>
</evidence>
<comment type="caution">
    <text evidence="8">The sequence shown here is derived from an EMBL/GenBank/DDBJ whole genome shotgun (WGS) entry which is preliminary data.</text>
</comment>
<comment type="pathway">
    <text evidence="1">Nucleotide-sugar biosynthesis; UDP-N-acetyl-alpha-D-glucosamine biosynthesis; UDP-N-acetyl-alpha-D-glucosamine from N-acetyl-alpha-D-glucosamine 1-phosphate: step 1/1.</text>
</comment>
<accession>A0ABR2K7D9</accession>
<dbReference type="InterPro" id="IPR029001">
    <property type="entry name" value="ITPase-like_fam"/>
</dbReference>
<proteinExistence type="inferred from homology"/>
<evidence type="ECO:0000256" key="3">
    <source>
        <dbReference type="ARBA" id="ARBA00012457"/>
    </source>
</evidence>
<evidence type="ECO:0000256" key="4">
    <source>
        <dbReference type="ARBA" id="ARBA00022679"/>
    </source>
</evidence>
<dbReference type="Pfam" id="PF01704">
    <property type="entry name" value="UDPGP"/>
    <property type="match status" value="1"/>
</dbReference>
<keyword evidence="4" id="KW-0808">Transferase</keyword>
<dbReference type="Pfam" id="PF01931">
    <property type="entry name" value="NTPase_I-T"/>
    <property type="match status" value="1"/>
</dbReference>
<comment type="catalytic activity">
    <reaction evidence="6">
        <text>N-acetyl-alpha-D-glucosamine 1-phosphate + UTP + H(+) = UDP-N-acetyl-alpha-D-glucosamine + diphosphate</text>
        <dbReference type="Rhea" id="RHEA:13509"/>
        <dbReference type="ChEBI" id="CHEBI:15378"/>
        <dbReference type="ChEBI" id="CHEBI:33019"/>
        <dbReference type="ChEBI" id="CHEBI:46398"/>
        <dbReference type="ChEBI" id="CHEBI:57705"/>
        <dbReference type="ChEBI" id="CHEBI:57776"/>
        <dbReference type="EC" id="2.7.7.23"/>
    </reaction>
</comment>
<dbReference type="EC" id="2.7.7.23" evidence="3"/>
<sequence length="608" mass="67464">MKIKIAILCGDQKINSAIEGVLHKILDGRLEFSMEVISKPDTIYNSMQTVKQKAIYRIMNTSVDDTDYYISIVNGIERDFDTMYGFTYAVVSNSLKNKFGFGTSTRYPLPDNIVSCIEKQGSLSGIKDVIGENSNLIFVSTGGLLTIEELASKSVSVALIPFNFFPFDLPESAAPELTRFINDINPIERSDLSSQLRQLDFSQQKIVDTNQTLQSLKPVPDPEDYSDSYDAAYANGIQSIKNGEVGVCIMAGGQGSRLRAPMPKALMKIGLLSRMTLLELQLRRIKKLMSIFDNYGQKAPSIPVYILTSESTHTSIAAYLAEHNNFGLEHIMLVKQPQLPARLVDPNNENSKTTNDGQFVLSEKWKVLASPNGNGAIFAALKDSGAIEDMRKRGILYLDIHPIDNALVRPADPFMVGAMLYEGGDVAIKVIRKKPMEKIGTIVKRGDKTVVIEYSEIPSDQDSKYVWGNTGIHLYSLDVIERAVKAELPYHIALKKENIINDKGEKVMADVKKFERFIFDALEYAENPVLVECSREEEFAPIKNPPGAPNDSPDTALQLLDSLHKRWATDAGISFEGEGLLEFLPETTYAGEGIEDIHVSTIVLPFSL</sequence>
<protein>
    <recommendedName>
        <fullName evidence="3">UDP-N-acetylglucosamine diphosphorylase</fullName>
        <ecNumber evidence="3">2.7.7.23</ecNumber>
    </recommendedName>
</protein>
<gene>
    <name evidence="8" type="ORF">M9Y10_038068</name>
</gene>
<dbReference type="PANTHER" id="PTHR11952:SF2">
    <property type="entry name" value="LD24639P"/>
    <property type="match status" value="1"/>
</dbReference>
<organism evidence="8 9">
    <name type="scientific">Tritrichomonas musculus</name>
    <dbReference type="NCBI Taxonomy" id="1915356"/>
    <lineage>
        <taxon>Eukaryota</taxon>
        <taxon>Metamonada</taxon>
        <taxon>Parabasalia</taxon>
        <taxon>Tritrichomonadida</taxon>
        <taxon>Tritrichomonadidae</taxon>
        <taxon>Tritrichomonas</taxon>
    </lineage>
</organism>
<dbReference type="Gene3D" id="3.90.950.10">
    <property type="match status" value="1"/>
</dbReference>
<comment type="similarity">
    <text evidence="2">Belongs to the UDPGP type 1 family.</text>
</comment>
<dbReference type="InterPro" id="IPR026533">
    <property type="entry name" value="NTPase/PRRC1"/>
</dbReference>
<reference evidence="8 9" key="1">
    <citation type="submission" date="2024-04" db="EMBL/GenBank/DDBJ databases">
        <title>Tritrichomonas musculus Genome.</title>
        <authorList>
            <person name="Alves-Ferreira E."/>
            <person name="Grigg M."/>
            <person name="Lorenzi H."/>
            <person name="Galac M."/>
        </authorList>
    </citation>
    <scope>NUCLEOTIDE SEQUENCE [LARGE SCALE GENOMIC DNA]</scope>
    <source>
        <strain evidence="8 9">EAF2021</strain>
    </source>
</reference>
<dbReference type="PANTHER" id="PTHR11952">
    <property type="entry name" value="UDP- GLUCOSE PYROPHOSPHORYLASE"/>
    <property type="match status" value="1"/>
</dbReference>
<dbReference type="EMBL" id="JAPFFF010000006">
    <property type="protein sequence ID" value="KAK8887033.1"/>
    <property type="molecule type" value="Genomic_DNA"/>
</dbReference>
<dbReference type="Gene3D" id="3.90.550.10">
    <property type="entry name" value="Spore Coat Polysaccharide Biosynthesis Protein SpsA, Chain A"/>
    <property type="match status" value="1"/>
</dbReference>
<dbReference type="InterPro" id="IPR002618">
    <property type="entry name" value="UDPGP_fam"/>
</dbReference>
<evidence type="ECO:0000256" key="6">
    <source>
        <dbReference type="ARBA" id="ARBA00048493"/>
    </source>
</evidence>
<feature type="domain" description="Non-canonical purine NTP phosphatase/PRRC1" evidence="7">
    <location>
        <begin position="46"/>
        <end position="162"/>
    </location>
</feature>
<evidence type="ECO:0000256" key="2">
    <source>
        <dbReference type="ARBA" id="ARBA00010401"/>
    </source>
</evidence>
<dbReference type="SUPFAM" id="SSF53448">
    <property type="entry name" value="Nucleotide-diphospho-sugar transferases"/>
    <property type="match status" value="1"/>
</dbReference>
<dbReference type="Proteomes" id="UP001470230">
    <property type="component" value="Unassembled WGS sequence"/>
</dbReference>
<evidence type="ECO:0000259" key="7">
    <source>
        <dbReference type="Pfam" id="PF01931"/>
    </source>
</evidence>
<evidence type="ECO:0000256" key="5">
    <source>
        <dbReference type="ARBA" id="ARBA00022695"/>
    </source>
</evidence>
<name>A0ABR2K7D9_9EUKA</name>
<evidence type="ECO:0000313" key="8">
    <source>
        <dbReference type="EMBL" id="KAK8887033.1"/>
    </source>
</evidence>
<dbReference type="SUPFAM" id="SSF52972">
    <property type="entry name" value="ITPase-like"/>
    <property type="match status" value="1"/>
</dbReference>
<evidence type="ECO:0000313" key="9">
    <source>
        <dbReference type="Proteomes" id="UP001470230"/>
    </source>
</evidence>